<dbReference type="AlphaFoldDB" id="A0A7X3FHK1"/>
<proteinExistence type="predicted"/>
<keyword evidence="1" id="KW-0812">Transmembrane</keyword>
<reference evidence="2 3" key="1">
    <citation type="journal article" date="2019" name="Microorganisms">
        <title>Paenibacillus lutrae sp. nov., A Chitinolytic Species Isolated from A River Otter in Castril Natural Park, Granada, Spain.</title>
        <authorList>
            <person name="Rodriguez M."/>
            <person name="Reina J.C."/>
            <person name="Bejar V."/>
            <person name="Llamas I."/>
        </authorList>
    </citation>
    <scope>NUCLEOTIDE SEQUENCE [LARGE SCALE GENOMIC DNA]</scope>
    <source>
        <strain evidence="2 3">N10</strain>
    </source>
</reference>
<comment type="caution">
    <text evidence="2">The sequence shown here is derived from an EMBL/GenBank/DDBJ whole genome shotgun (WGS) entry which is preliminary data.</text>
</comment>
<dbReference type="EMBL" id="RHLK01000004">
    <property type="protein sequence ID" value="MVO99741.1"/>
    <property type="molecule type" value="Genomic_DNA"/>
</dbReference>
<organism evidence="2 3">
    <name type="scientific">Paenibacillus lutrae</name>
    <dbReference type="NCBI Taxonomy" id="2078573"/>
    <lineage>
        <taxon>Bacteria</taxon>
        <taxon>Bacillati</taxon>
        <taxon>Bacillota</taxon>
        <taxon>Bacilli</taxon>
        <taxon>Bacillales</taxon>
        <taxon>Paenibacillaceae</taxon>
        <taxon>Paenibacillus</taxon>
    </lineage>
</organism>
<dbReference type="Proteomes" id="UP000490800">
    <property type="component" value="Unassembled WGS sequence"/>
</dbReference>
<accession>A0A7X3FHK1</accession>
<evidence type="ECO:0000256" key="1">
    <source>
        <dbReference type="SAM" id="Phobius"/>
    </source>
</evidence>
<keyword evidence="3" id="KW-1185">Reference proteome</keyword>
<gene>
    <name evidence="2" type="ORF">EDM21_09390</name>
</gene>
<evidence type="ECO:0000313" key="3">
    <source>
        <dbReference type="Proteomes" id="UP000490800"/>
    </source>
</evidence>
<name>A0A7X3FHK1_9BACL</name>
<keyword evidence="1" id="KW-1133">Transmembrane helix</keyword>
<keyword evidence="1" id="KW-0472">Membrane</keyword>
<sequence>MLIICSLLSNISLSQNYMKSLIPEANDGIGISNRISYWIIGEGNWSQERFKMLYEQSVLITIILLLTYVFTLVFEKFKKTS</sequence>
<protein>
    <submittedName>
        <fullName evidence="2">Uncharacterized protein</fullName>
    </submittedName>
</protein>
<feature type="transmembrane region" description="Helical" evidence="1">
    <location>
        <begin position="53"/>
        <end position="74"/>
    </location>
</feature>
<evidence type="ECO:0000313" key="2">
    <source>
        <dbReference type="EMBL" id="MVO99741.1"/>
    </source>
</evidence>